<accession>A0A6V7RH52</accession>
<keyword evidence="6" id="KW-1133">Transmembrane helix</keyword>
<name>A0A6V7RH52_9BACL</name>
<comment type="subcellular location">
    <subcellularLocation>
        <location evidence="1">Membrane</location>
        <topology evidence="1">Multi-pass membrane protein</topology>
    </subcellularLocation>
</comment>
<protein>
    <recommendedName>
        <fullName evidence="3">Sodium-dependent dicarboxylate transporter SdcS</fullName>
    </recommendedName>
    <alternativeName>
        <fullName evidence="8">Na(+)/dicarboxylate symporter</fullName>
    </alternativeName>
</protein>
<organism evidence="9 10">
    <name type="scientific">Phocicoccus schoeneichii</name>
    <dbReference type="NCBI Taxonomy" id="1812261"/>
    <lineage>
        <taxon>Bacteria</taxon>
        <taxon>Bacillati</taxon>
        <taxon>Bacillota</taxon>
        <taxon>Bacilli</taxon>
        <taxon>Bacillales</taxon>
        <taxon>Salinicoccaceae</taxon>
        <taxon>Phocicoccus</taxon>
    </lineage>
</organism>
<dbReference type="PANTHER" id="PTHR10283:SF82">
    <property type="entry name" value="SOLUTE CARRIER FAMILY 13 MEMBER 2"/>
    <property type="match status" value="1"/>
</dbReference>
<keyword evidence="4" id="KW-0812">Transmembrane</keyword>
<dbReference type="Pfam" id="PF00939">
    <property type="entry name" value="Na_sulph_symp"/>
    <property type="match status" value="1"/>
</dbReference>
<evidence type="ECO:0000256" key="5">
    <source>
        <dbReference type="ARBA" id="ARBA00022847"/>
    </source>
</evidence>
<dbReference type="GO" id="GO:0015293">
    <property type="term" value="F:symporter activity"/>
    <property type="evidence" value="ECO:0007669"/>
    <property type="project" value="UniProtKB-KW"/>
</dbReference>
<evidence type="ECO:0000256" key="6">
    <source>
        <dbReference type="ARBA" id="ARBA00022989"/>
    </source>
</evidence>
<evidence type="ECO:0000313" key="10">
    <source>
        <dbReference type="Proteomes" id="UP000521032"/>
    </source>
</evidence>
<dbReference type="AlphaFoldDB" id="A0A6V7RH52"/>
<comment type="caution">
    <text evidence="9">The sequence shown here is derived from an EMBL/GenBank/DDBJ whole genome shotgun (WGS) entry which is preliminary data.</text>
</comment>
<dbReference type="GO" id="GO:0008514">
    <property type="term" value="F:organic anion transmembrane transporter activity"/>
    <property type="evidence" value="ECO:0007669"/>
    <property type="project" value="UniProtKB-ARBA"/>
</dbReference>
<evidence type="ECO:0000256" key="1">
    <source>
        <dbReference type="ARBA" id="ARBA00004141"/>
    </source>
</evidence>
<keyword evidence="10" id="KW-1185">Reference proteome</keyword>
<dbReference type="InterPro" id="IPR001898">
    <property type="entry name" value="SLC13A/DASS"/>
</dbReference>
<evidence type="ECO:0000256" key="8">
    <source>
        <dbReference type="ARBA" id="ARBA00031174"/>
    </source>
</evidence>
<comment type="similarity">
    <text evidence="2">Belongs to the SLC13A/DASS transporter (TC 2.A.47) family. NADC subfamily.</text>
</comment>
<dbReference type="GO" id="GO:1905039">
    <property type="term" value="P:carboxylic acid transmembrane transport"/>
    <property type="evidence" value="ECO:0007669"/>
    <property type="project" value="UniProtKB-ARBA"/>
</dbReference>
<keyword evidence="5" id="KW-0769">Symport</keyword>
<evidence type="ECO:0000256" key="3">
    <source>
        <dbReference type="ARBA" id="ARBA00020150"/>
    </source>
</evidence>
<sequence>MLTEITSNTATATMILPLLGALAITLDVHPMILMAPAAIAANCAFMLPVGTPPNAIVFGTGKVSIKDMVSAGFWLNIIAWIGNDHVRLYKFDIAIKKNSFDIK</sequence>
<keyword evidence="7" id="KW-0472">Membrane</keyword>
<reference evidence="9 10" key="1">
    <citation type="submission" date="2020-07" db="EMBL/GenBank/DDBJ databases">
        <authorList>
            <person name="Criscuolo A."/>
        </authorList>
    </citation>
    <scope>NUCLEOTIDE SEQUENCE [LARGE SCALE GENOMIC DNA]</scope>
    <source>
        <strain evidence="10">CIP 111030</strain>
    </source>
</reference>
<evidence type="ECO:0000256" key="4">
    <source>
        <dbReference type="ARBA" id="ARBA00022692"/>
    </source>
</evidence>
<proteinExistence type="inferred from homology"/>
<dbReference type="PANTHER" id="PTHR10283">
    <property type="entry name" value="SOLUTE CARRIER FAMILY 13 MEMBER"/>
    <property type="match status" value="1"/>
</dbReference>
<dbReference type="EMBL" id="CAJEWE010000010">
    <property type="protein sequence ID" value="CAD2076365.1"/>
    <property type="molecule type" value="Genomic_DNA"/>
</dbReference>
<dbReference type="GO" id="GO:0005886">
    <property type="term" value="C:plasma membrane"/>
    <property type="evidence" value="ECO:0007669"/>
    <property type="project" value="TreeGrafter"/>
</dbReference>
<gene>
    <name evidence="9" type="ORF">JEOSCH030_01057</name>
</gene>
<dbReference type="Proteomes" id="UP000521032">
    <property type="component" value="Unassembled WGS sequence"/>
</dbReference>
<evidence type="ECO:0000256" key="7">
    <source>
        <dbReference type="ARBA" id="ARBA00023136"/>
    </source>
</evidence>
<evidence type="ECO:0000313" key="9">
    <source>
        <dbReference type="EMBL" id="CAD2076365.1"/>
    </source>
</evidence>
<evidence type="ECO:0000256" key="2">
    <source>
        <dbReference type="ARBA" id="ARBA00006772"/>
    </source>
</evidence>
<keyword evidence="5" id="KW-0813">Transport</keyword>